<evidence type="ECO:0000313" key="3">
    <source>
        <dbReference type="EMBL" id="CAF4484096.1"/>
    </source>
</evidence>
<organism evidence="3 4">
    <name type="scientific">Rotaria socialis</name>
    <dbReference type="NCBI Taxonomy" id="392032"/>
    <lineage>
        <taxon>Eukaryota</taxon>
        <taxon>Metazoa</taxon>
        <taxon>Spiralia</taxon>
        <taxon>Gnathifera</taxon>
        <taxon>Rotifera</taxon>
        <taxon>Eurotatoria</taxon>
        <taxon>Bdelloidea</taxon>
        <taxon>Philodinida</taxon>
        <taxon>Philodinidae</taxon>
        <taxon>Rotaria</taxon>
    </lineage>
</organism>
<dbReference type="InterPro" id="IPR024066">
    <property type="entry name" value="RGS_subdom1/3"/>
</dbReference>
<name>A0A820UHW5_9BILA</name>
<dbReference type="InterPro" id="IPR016137">
    <property type="entry name" value="RGS"/>
</dbReference>
<feature type="non-terminal residue" evidence="3">
    <location>
        <position position="133"/>
    </location>
</feature>
<dbReference type="GO" id="GO:0008277">
    <property type="term" value="P:regulation of G protein-coupled receptor signaling pathway"/>
    <property type="evidence" value="ECO:0007669"/>
    <property type="project" value="TreeGrafter"/>
</dbReference>
<reference evidence="3" key="1">
    <citation type="submission" date="2021-02" db="EMBL/GenBank/DDBJ databases">
        <authorList>
            <person name="Nowell W R."/>
        </authorList>
    </citation>
    <scope>NUCLEOTIDE SEQUENCE</scope>
</reference>
<dbReference type="Proteomes" id="UP000663848">
    <property type="component" value="Unassembled WGS sequence"/>
</dbReference>
<dbReference type="PANTHER" id="PTHR45945:SF3">
    <property type="entry name" value="REGULATOR OF G-PROTEIN SIGNALING LOCO"/>
    <property type="match status" value="1"/>
</dbReference>
<dbReference type="Pfam" id="PF00615">
    <property type="entry name" value="RGS"/>
    <property type="match status" value="1"/>
</dbReference>
<dbReference type="InterPro" id="IPR036305">
    <property type="entry name" value="RGS_sf"/>
</dbReference>
<dbReference type="PANTHER" id="PTHR45945">
    <property type="entry name" value="REGULATOR OF G-PROTEIN SIGNALING LOCO"/>
    <property type="match status" value="1"/>
</dbReference>
<sequence>MRNSNISANHRLYIRNFLNDFRRQSSVNEYKLPNALSLAVTDEETADLSATRLSISNSLTSVHKQCEDDDNEESNKLLDIGRVALWAVGFEKLLNDEMGLHVFTEFLKKEFSQENIQFWIECEKLKKLSDPDE</sequence>
<keyword evidence="1" id="KW-0343">GTPase activation</keyword>
<protein>
    <recommendedName>
        <fullName evidence="2">RGS domain-containing protein</fullName>
    </recommendedName>
</protein>
<dbReference type="Gene3D" id="1.10.196.10">
    <property type="match status" value="1"/>
</dbReference>
<dbReference type="GO" id="GO:0005737">
    <property type="term" value="C:cytoplasm"/>
    <property type="evidence" value="ECO:0007669"/>
    <property type="project" value="TreeGrafter"/>
</dbReference>
<dbReference type="AlphaFoldDB" id="A0A820UHW5"/>
<gene>
    <name evidence="3" type="ORF">QYT958_LOCUS3290</name>
</gene>
<dbReference type="GO" id="GO:0005634">
    <property type="term" value="C:nucleus"/>
    <property type="evidence" value="ECO:0007669"/>
    <property type="project" value="TreeGrafter"/>
</dbReference>
<evidence type="ECO:0000256" key="1">
    <source>
        <dbReference type="ARBA" id="ARBA00022468"/>
    </source>
</evidence>
<dbReference type="SUPFAM" id="SSF48097">
    <property type="entry name" value="Regulator of G-protein signaling, RGS"/>
    <property type="match status" value="1"/>
</dbReference>
<dbReference type="GO" id="GO:0005886">
    <property type="term" value="C:plasma membrane"/>
    <property type="evidence" value="ECO:0007669"/>
    <property type="project" value="TreeGrafter"/>
</dbReference>
<dbReference type="InterPro" id="IPR046995">
    <property type="entry name" value="RGS10/12/14-like"/>
</dbReference>
<evidence type="ECO:0000259" key="2">
    <source>
        <dbReference type="PROSITE" id="PS50132"/>
    </source>
</evidence>
<accession>A0A820UHW5</accession>
<dbReference type="PRINTS" id="PR01301">
    <property type="entry name" value="RGSPROTEIN"/>
</dbReference>
<feature type="domain" description="RGS" evidence="2">
    <location>
        <begin position="89"/>
        <end position="133"/>
    </location>
</feature>
<dbReference type="EMBL" id="CAJOBR010000230">
    <property type="protein sequence ID" value="CAF4484096.1"/>
    <property type="molecule type" value="Genomic_DNA"/>
</dbReference>
<dbReference type="GO" id="GO:0005096">
    <property type="term" value="F:GTPase activator activity"/>
    <property type="evidence" value="ECO:0007669"/>
    <property type="project" value="UniProtKB-KW"/>
</dbReference>
<comment type="caution">
    <text evidence="3">The sequence shown here is derived from an EMBL/GenBank/DDBJ whole genome shotgun (WGS) entry which is preliminary data.</text>
</comment>
<dbReference type="PROSITE" id="PS50132">
    <property type="entry name" value="RGS"/>
    <property type="match status" value="1"/>
</dbReference>
<proteinExistence type="predicted"/>
<evidence type="ECO:0000313" key="4">
    <source>
        <dbReference type="Proteomes" id="UP000663848"/>
    </source>
</evidence>